<sequence>MNPEFRANYRAYYEDTDAGGVVYYANYLRFLERARSDWLRELGVNQETLRLSQGWVFVVAHVDARYLKPARLDDWLSVSARIAEQDRASLVFAQQIHRGADLLLDARIRVACVDAASFKPRRLPQEVLTRLTESHSLP</sequence>
<comment type="caution">
    <text evidence="3">The sequence shown here is derived from an EMBL/GenBank/DDBJ whole genome shotgun (WGS) entry which is preliminary data.</text>
</comment>
<dbReference type="FunFam" id="3.10.129.10:FF:000004">
    <property type="entry name" value="Tol-pal system-associated acyl-CoA thioesterase"/>
    <property type="match status" value="1"/>
</dbReference>
<dbReference type="SUPFAM" id="SSF54637">
    <property type="entry name" value="Thioesterase/thiol ester dehydrase-isomerase"/>
    <property type="match status" value="1"/>
</dbReference>
<evidence type="ECO:0000256" key="2">
    <source>
        <dbReference type="ARBA" id="ARBA00022801"/>
    </source>
</evidence>
<evidence type="ECO:0000313" key="3">
    <source>
        <dbReference type="EMBL" id="MBB5204184.1"/>
    </source>
</evidence>
<name>A0A840S5V5_9BURK</name>
<dbReference type="CDD" id="cd00586">
    <property type="entry name" value="4HBT"/>
    <property type="match status" value="1"/>
</dbReference>
<protein>
    <submittedName>
        <fullName evidence="3">Acyl-CoA thioester hydrolase</fullName>
        <ecNumber evidence="3">3.1.2.-</ecNumber>
    </submittedName>
</protein>
<comment type="similarity">
    <text evidence="1">Belongs to the 4-hydroxybenzoyl-CoA thioesterase family.</text>
</comment>
<dbReference type="RefSeq" id="WP_138856826.1">
    <property type="nucleotide sequence ID" value="NZ_CP040709.1"/>
</dbReference>
<dbReference type="InterPro" id="IPR014166">
    <property type="entry name" value="Tol-Pal_acyl-CoA_thioesterase"/>
</dbReference>
<gene>
    <name evidence="3" type="ORF">HNQ51_001477</name>
</gene>
<dbReference type="NCBIfam" id="TIGR00051">
    <property type="entry name" value="YbgC/FadM family acyl-CoA thioesterase"/>
    <property type="match status" value="1"/>
</dbReference>
<dbReference type="InterPro" id="IPR029069">
    <property type="entry name" value="HotDog_dom_sf"/>
</dbReference>
<dbReference type="Proteomes" id="UP000554837">
    <property type="component" value="Unassembled WGS sequence"/>
</dbReference>
<organism evidence="3 4">
    <name type="scientific">Inhella inkyongensis</name>
    <dbReference type="NCBI Taxonomy" id="392593"/>
    <lineage>
        <taxon>Bacteria</taxon>
        <taxon>Pseudomonadati</taxon>
        <taxon>Pseudomonadota</taxon>
        <taxon>Betaproteobacteria</taxon>
        <taxon>Burkholderiales</taxon>
        <taxon>Sphaerotilaceae</taxon>
        <taxon>Inhella</taxon>
    </lineage>
</organism>
<evidence type="ECO:0000313" key="4">
    <source>
        <dbReference type="Proteomes" id="UP000554837"/>
    </source>
</evidence>
<dbReference type="GO" id="GO:0047617">
    <property type="term" value="F:fatty acyl-CoA hydrolase activity"/>
    <property type="evidence" value="ECO:0007669"/>
    <property type="project" value="TreeGrafter"/>
</dbReference>
<dbReference type="AlphaFoldDB" id="A0A840S5V5"/>
<dbReference type="InterPro" id="IPR050563">
    <property type="entry name" value="4-hydroxybenzoyl-CoA_TE"/>
</dbReference>
<evidence type="ECO:0000256" key="1">
    <source>
        <dbReference type="ARBA" id="ARBA00005953"/>
    </source>
</evidence>
<dbReference type="PANTHER" id="PTHR31793">
    <property type="entry name" value="4-HYDROXYBENZOYL-COA THIOESTERASE FAMILY MEMBER"/>
    <property type="match status" value="1"/>
</dbReference>
<dbReference type="PANTHER" id="PTHR31793:SF37">
    <property type="entry name" value="ACYL-COA THIOESTER HYDROLASE YBGC"/>
    <property type="match status" value="1"/>
</dbReference>
<dbReference type="PIRSF" id="PIRSF003230">
    <property type="entry name" value="YbgC"/>
    <property type="match status" value="1"/>
</dbReference>
<dbReference type="EMBL" id="JACHHO010000001">
    <property type="protein sequence ID" value="MBB5204184.1"/>
    <property type="molecule type" value="Genomic_DNA"/>
</dbReference>
<keyword evidence="2 3" id="KW-0378">Hydrolase</keyword>
<dbReference type="NCBIfam" id="TIGR02799">
    <property type="entry name" value="thio_ybgC"/>
    <property type="match status" value="1"/>
</dbReference>
<proteinExistence type="inferred from homology"/>
<accession>A0A840S5V5</accession>
<dbReference type="OrthoDB" id="9808429at2"/>
<reference evidence="3 4" key="1">
    <citation type="submission" date="2020-08" db="EMBL/GenBank/DDBJ databases">
        <title>Genomic Encyclopedia of Type Strains, Phase IV (KMG-IV): sequencing the most valuable type-strain genomes for metagenomic binning, comparative biology and taxonomic classification.</title>
        <authorList>
            <person name="Goeker M."/>
        </authorList>
    </citation>
    <scope>NUCLEOTIDE SEQUENCE [LARGE SCALE GENOMIC DNA]</scope>
    <source>
        <strain evidence="3 4">DSM 23958</strain>
    </source>
</reference>
<dbReference type="Gene3D" id="3.10.129.10">
    <property type="entry name" value="Hotdog Thioesterase"/>
    <property type="match status" value="1"/>
</dbReference>
<dbReference type="InterPro" id="IPR006684">
    <property type="entry name" value="YbgC/YbaW"/>
</dbReference>
<dbReference type="Pfam" id="PF13279">
    <property type="entry name" value="4HBT_2"/>
    <property type="match status" value="1"/>
</dbReference>
<dbReference type="EC" id="3.1.2.-" evidence="3"/>
<keyword evidence="4" id="KW-1185">Reference proteome</keyword>